<evidence type="ECO:0000313" key="2">
    <source>
        <dbReference type="Proteomes" id="UP000033566"/>
    </source>
</evidence>
<dbReference type="HOGENOM" id="CLU_2315554_0_0_11"/>
<proteinExistence type="predicted"/>
<dbReference type="AlphaFoldDB" id="A0A0F6TAC4"/>
<protein>
    <submittedName>
        <fullName evidence="1">Uncharacterized protein</fullName>
    </submittedName>
</protein>
<dbReference type="OrthoDB" id="4420078at2"/>
<dbReference type="EMBL" id="CP011311">
    <property type="protein sequence ID" value="AKE38931.1"/>
    <property type="molecule type" value="Genomic_DNA"/>
</dbReference>
<name>A0A0F6TAC4_9CORY</name>
<organism evidence="1 2">
    <name type="scientific">Corynebacterium camporealensis</name>
    <dbReference type="NCBI Taxonomy" id="161896"/>
    <lineage>
        <taxon>Bacteria</taxon>
        <taxon>Bacillati</taxon>
        <taxon>Actinomycetota</taxon>
        <taxon>Actinomycetes</taxon>
        <taxon>Mycobacteriales</taxon>
        <taxon>Corynebacteriaceae</taxon>
        <taxon>Corynebacterium</taxon>
    </lineage>
</organism>
<reference evidence="1 2" key="1">
    <citation type="journal article" date="2015" name="Genome Announc.">
        <title>Complete Genome Sequence of Corynebacterium camporealensis DSM 44610, Isolated from the Milk of a Manchega Sheep with Subclinical Mastitis.</title>
        <authorList>
            <person name="Ruckert C."/>
            <person name="Albersmeier A."/>
            <person name="Winkler A."/>
            <person name="Tauch A."/>
        </authorList>
    </citation>
    <scope>NUCLEOTIDE SEQUENCE [LARGE SCALE GENOMIC DNA]</scope>
    <source>
        <strain evidence="1 2">DSM 44610</strain>
    </source>
</reference>
<dbReference type="KEGG" id="ccj:UL81_04790"/>
<dbReference type="Proteomes" id="UP000033566">
    <property type="component" value="Chromosome"/>
</dbReference>
<evidence type="ECO:0000313" key="1">
    <source>
        <dbReference type="EMBL" id="AKE38931.1"/>
    </source>
</evidence>
<gene>
    <name evidence="1" type="ORF">UL81_04790</name>
</gene>
<dbReference type="RefSeq" id="WP_035105674.1">
    <property type="nucleotide sequence ID" value="NZ_CP011311.1"/>
</dbReference>
<accession>A0A0F6TAC4</accession>
<dbReference type="PATRIC" id="fig|161896.4.peg.942"/>
<sequence length="98" mass="11094">MMGQELFEHPKRQYRTYNITPLTELTKLISSPEVLEDDPTEEQVEAIEAALDDVPSAAVTFDEAAGLWIRGAEEDINQMLDDREEFLDALENNQDPGI</sequence>
<dbReference type="STRING" id="161896.UL81_04790"/>
<keyword evidence="2" id="KW-1185">Reference proteome</keyword>